<dbReference type="STRING" id="632773.BBEV_1425"/>
<dbReference type="EMBL" id="CP012502">
    <property type="protein sequence ID" value="AOM82788.1"/>
    <property type="molecule type" value="Genomic_DNA"/>
</dbReference>
<keyword evidence="12" id="KW-1185">Reference proteome</keyword>
<dbReference type="Pfam" id="PF02224">
    <property type="entry name" value="Cytidylate_kin"/>
    <property type="match status" value="1"/>
</dbReference>
<evidence type="ECO:0000256" key="4">
    <source>
        <dbReference type="ARBA" id="ARBA00022741"/>
    </source>
</evidence>
<evidence type="ECO:0000256" key="7">
    <source>
        <dbReference type="ARBA" id="ARBA00047615"/>
    </source>
</evidence>
<evidence type="ECO:0000313" key="12">
    <source>
        <dbReference type="Proteomes" id="UP000094463"/>
    </source>
</evidence>
<dbReference type="GO" id="GO:0006220">
    <property type="term" value="P:pyrimidine nucleotide metabolic process"/>
    <property type="evidence" value="ECO:0007669"/>
    <property type="project" value="UniProtKB-UniRule"/>
</dbReference>
<dbReference type="NCBIfam" id="TIGR00017">
    <property type="entry name" value="cmk"/>
    <property type="match status" value="1"/>
</dbReference>
<dbReference type="SUPFAM" id="SSF52540">
    <property type="entry name" value="P-loop containing nucleoside triphosphate hydrolases"/>
    <property type="match status" value="1"/>
</dbReference>
<dbReference type="InterPro" id="IPR003136">
    <property type="entry name" value="Cytidylate_kin"/>
</dbReference>
<keyword evidence="6 9" id="KW-0067">ATP-binding</keyword>
<comment type="subcellular location">
    <subcellularLocation>
        <location evidence="9">Cytoplasm</location>
    </subcellularLocation>
</comment>
<evidence type="ECO:0000313" key="11">
    <source>
        <dbReference type="EMBL" id="AOM82788.1"/>
    </source>
</evidence>
<keyword evidence="4 9" id="KW-0547">Nucleotide-binding</keyword>
<dbReference type="GO" id="GO:0005829">
    <property type="term" value="C:cytosol"/>
    <property type="evidence" value="ECO:0007669"/>
    <property type="project" value="TreeGrafter"/>
</dbReference>
<dbReference type="PANTHER" id="PTHR21299">
    <property type="entry name" value="CYTIDYLATE KINASE/PANTOATE-BETA-ALANINE LIGASE"/>
    <property type="match status" value="1"/>
</dbReference>
<dbReference type="Proteomes" id="UP000094463">
    <property type="component" value="Chromosome"/>
</dbReference>
<evidence type="ECO:0000256" key="2">
    <source>
        <dbReference type="ARBA" id="ARBA00022490"/>
    </source>
</evidence>
<dbReference type="CDD" id="cd02020">
    <property type="entry name" value="CMPK"/>
    <property type="match status" value="1"/>
</dbReference>
<name>A0A1D7QV01_9BACI</name>
<dbReference type="GO" id="GO:0015949">
    <property type="term" value="P:nucleobase-containing small molecule interconversion"/>
    <property type="evidence" value="ECO:0007669"/>
    <property type="project" value="TreeGrafter"/>
</dbReference>
<comment type="catalytic activity">
    <reaction evidence="7 9">
        <text>dCMP + ATP = dCDP + ADP</text>
        <dbReference type="Rhea" id="RHEA:25094"/>
        <dbReference type="ChEBI" id="CHEBI:30616"/>
        <dbReference type="ChEBI" id="CHEBI:57566"/>
        <dbReference type="ChEBI" id="CHEBI:58593"/>
        <dbReference type="ChEBI" id="CHEBI:456216"/>
        <dbReference type="EC" id="2.7.4.25"/>
    </reaction>
</comment>
<dbReference type="Gene3D" id="3.40.50.300">
    <property type="entry name" value="P-loop containing nucleotide triphosphate hydrolases"/>
    <property type="match status" value="1"/>
</dbReference>
<protein>
    <recommendedName>
        <fullName evidence="9">Cytidylate kinase</fullName>
        <shortName evidence="9">CK</shortName>
        <ecNumber evidence="9">2.7.4.25</ecNumber>
    </recommendedName>
    <alternativeName>
        <fullName evidence="9">Cytidine monophosphate kinase</fullName>
        <shortName evidence="9">CMP kinase</shortName>
    </alternativeName>
</protein>
<keyword evidence="2 9" id="KW-0963">Cytoplasm</keyword>
<dbReference type="RefSeq" id="WP_069364836.1">
    <property type="nucleotide sequence ID" value="NZ_CP012502.1"/>
</dbReference>
<keyword evidence="5 9" id="KW-0418">Kinase</keyword>
<evidence type="ECO:0000256" key="9">
    <source>
        <dbReference type="HAMAP-Rule" id="MF_00238"/>
    </source>
</evidence>
<evidence type="ECO:0000259" key="10">
    <source>
        <dbReference type="Pfam" id="PF02224"/>
    </source>
</evidence>
<dbReference type="GO" id="GO:0036430">
    <property type="term" value="F:CMP kinase activity"/>
    <property type="evidence" value="ECO:0007669"/>
    <property type="project" value="RHEA"/>
</dbReference>
<gene>
    <name evidence="9 11" type="primary">cmk</name>
    <name evidence="11" type="ORF">BBEV_1425</name>
</gene>
<feature type="binding site" evidence="9">
    <location>
        <begin position="10"/>
        <end position="18"/>
    </location>
    <ligand>
        <name>ATP</name>
        <dbReference type="ChEBI" id="CHEBI:30616"/>
    </ligand>
</feature>
<dbReference type="KEGG" id="bbev:BBEV_1425"/>
<evidence type="ECO:0000256" key="8">
    <source>
        <dbReference type="ARBA" id="ARBA00048478"/>
    </source>
</evidence>
<dbReference type="AlphaFoldDB" id="A0A1D7QV01"/>
<dbReference type="InterPro" id="IPR027417">
    <property type="entry name" value="P-loop_NTPase"/>
</dbReference>
<dbReference type="OrthoDB" id="9807434at2"/>
<dbReference type="HAMAP" id="MF_00238">
    <property type="entry name" value="Cytidyl_kinase_type1"/>
    <property type="match status" value="1"/>
</dbReference>
<evidence type="ECO:0000256" key="6">
    <source>
        <dbReference type="ARBA" id="ARBA00022840"/>
    </source>
</evidence>
<comment type="similarity">
    <text evidence="1 9">Belongs to the cytidylate kinase family. Type 1 subfamily.</text>
</comment>
<keyword evidence="3 9" id="KW-0808">Transferase</keyword>
<organism evidence="11 12">
    <name type="scientific">Salisediminibacterium beveridgei</name>
    <dbReference type="NCBI Taxonomy" id="632773"/>
    <lineage>
        <taxon>Bacteria</taxon>
        <taxon>Bacillati</taxon>
        <taxon>Bacillota</taxon>
        <taxon>Bacilli</taxon>
        <taxon>Bacillales</taxon>
        <taxon>Bacillaceae</taxon>
        <taxon>Salisediminibacterium</taxon>
    </lineage>
</organism>
<dbReference type="GO" id="GO:0036431">
    <property type="term" value="F:dCMP kinase activity"/>
    <property type="evidence" value="ECO:0007669"/>
    <property type="project" value="InterPro"/>
</dbReference>
<accession>A0A1D7QV01</accession>
<dbReference type="EC" id="2.7.4.25" evidence="9"/>
<feature type="domain" description="Cytidylate kinase" evidence="10">
    <location>
        <begin position="6"/>
        <end position="218"/>
    </location>
</feature>
<dbReference type="PANTHER" id="PTHR21299:SF2">
    <property type="entry name" value="CYTIDYLATE KINASE"/>
    <property type="match status" value="1"/>
</dbReference>
<sequence>MKKVNVAIDGPAGAGKSTVAKMAAEKLGFIYIDTGAMYRAVTWKALNNHVDPRDDQSLETLLKHTEIQLTQKNGSPRVICDGQDVTEQIRDPSVTRNVSFTASHRNIREDLVRRQQQLAAKGGTVMDGRDIGTAVLPDAEVKVFLTASVNERARRRYDEQVAKGIPTDIDELKQEIENRDKLDTEREVTPLKQAEDAVYLDSTKLSIEEVVKQIYQLAVKGADRS</sequence>
<evidence type="ECO:0000256" key="3">
    <source>
        <dbReference type="ARBA" id="ARBA00022679"/>
    </source>
</evidence>
<evidence type="ECO:0000256" key="5">
    <source>
        <dbReference type="ARBA" id="ARBA00022777"/>
    </source>
</evidence>
<dbReference type="InterPro" id="IPR011994">
    <property type="entry name" value="Cytidylate_kinase_dom"/>
</dbReference>
<dbReference type="GO" id="GO:0005524">
    <property type="term" value="F:ATP binding"/>
    <property type="evidence" value="ECO:0007669"/>
    <property type="project" value="UniProtKB-UniRule"/>
</dbReference>
<dbReference type="PATRIC" id="fig|632773.3.peg.1501"/>
<proteinExistence type="inferred from homology"/>
<reference evidence="11 12" key="1">
    <citation type="submission" date="2015-08" db="EMBL/GenBank/DDBJ databases">
        <title>The complete genome sequence of Bacillus beveridgei MLTeJB.</title>
        <authorList>
            <person name="Hanson T.E."/>
            <person name="Mesa C."/>
            <person name="Basesman S.M."/>
            <person name="Oremland R.S."/>
        </authorList>
    </citation>
    <scope>NUCLEOTIDE SEQUENCE [LARGE SCALE GENOMIC DNA]</scope>
    <source>
        <strain evidence="11 12">MLTeJB</strain>
    </source>
</reference>
<comment type="catalytic activity">
    <reaction evidence="8 9">
        <text>CMP + ATP = CDP + ADP</text>
        <dbReference type="Rhea" id="RHEA:11600"/>
        <dbReference type="ChEBI" id="CHEBI:30616"/>
        <dbReference type="ChEBI" id="CHEBI:58069"/>
        <dbReference type="ChEBI" id="CHEBI:60377"/>
        <dbReference type="ChEBI" id="CHEBI:456216"/>
        <dbReference type="EC" id="2.7.4.25"/>
    </reaction>
</comment>
<evidence type="ECO:0000256" key="1">
    <source>
        <dbReference type="ARBA" id="ARBA00009427"/>
    </source>
</evidence>